<gene>
    <name evidence="3" type="ORF">GWR21_28745</name>
</gene>
<accession>A0A6B9ZMG1</accession>
<dbReference type="RefSeq" id="WP_162335148.1">
    <property type="nucleotide sequence ID" value="NZ_CP048113.1"/>
</dbReference>
<dbReference type="PANTHER" id="PTHR48104">
    <property type="entry name" value="METACASPASE-4"/>
    <property type="match status" value="1"/>
</dbReference>
<dbReference type="Gene3D" id="3.40.50.1460">
    <property type="match status" value="1"/>
</dbReference>
<dbReference type="PANTHER" id="PTHR48104:SF30">
    <property type="entry name" value="METACASPASE-1"/>
    <property type="match status" value="1"/>
</dbReference>
<name>A0A6B9ZMG1_9BACT</name>
<dbReference type="Pfam" id="PF01510">
    <property type="entry name" value="Amidase_2"/>
    <property type="match status" value="1"/>
</dbReference>
<keyword evidence="4" id="KW-1185">Reference proteome</keyword>
<dbReference type="Pfam" id="PF00656">
    <property type="entry name" value="Peptidase_C14"/>
    <property type="match status" value="1"/>
</dbReference>
<protein>
    <submittedName>
        <fullName evidence="3">Uncharacterized protein</fullName>
    </submittedName>
</protein>
<dbReference type="InterPro" id="IPR029030">
    <property type="entry name" value="Caspase-like_dom_sf"/>
</dbReference>
<proteinExistence type="predicted"/>
<dbReference type="InterPro" id="IPR036514">
    <property type="entry name" value="SGNH_hydro_sf"/>
</dbReference>
<dbReference type="SUPFAM" id="SSF52266">
    <property type="entry name" value="SGNH hydrolase"/>
    <property type="match status" value="1"/>
</dbReference>
<evidence type="ECO:0000313" key="4">
    <source>
        <dbReference type="Proteomes" id="UP000476411"/>
    </source>
</evidence>
<reference evidence="3 4" key="1">
    <citation type="submission" date="2020-01" db="EMBL/GenBank/DDBJ databases">
        <title>Complete genome sequence of Chitinophaga sp. H33E-04 isolated from quinoa roots.</title>
        <authorList>
            <person name="Weon H.-Y."/>
            <person name="Lee S.A."/>
        </authorList>
    </citation>
    <scope>NUCLEOTIDE SEQUENCE [LARGE SCALE GENOMIC DNA]</scope>
    <source>
        <strain evidence="3 4">H33E-04</strain>
    </source>
</reference>
<sequence>MRYDSLPQIEARFKIDSASLLTPFSLQVPGEQLFLKGQLYKPGRTNYFYPTVHTKERIVLHFTAGNLRSDMQSLTTQDRHVSVPFVIARDGTIYQLFPSKNWSGHIGKGVGNENTQNAQDKVTIGIELSNYAYLVPHDGVLETVYSRQPVNGKPGPIDEYCALSNSEAFIKINQPFRDQSYYASYTPEQIESTIILLRYLTSTYNIPRQFLPEDKRYITTNDVLSFKGIVSHINYRSSGKWDIGPAFDWDTLISGVTAPAFLPAATSRSLHFVTRDLTAAIASEEEIVDKYAGVGDLNETGPEATDNEGYYPPSFEEDPLEGVTPASGKVFALLVGINAYAKVRQLHGCLNDVKQVEDYLRNRTPFDCRIEKLPDEQATRANVFKLFEEHLGQANEEDTVLFYYSGHGTQEDAAPVWEETDGKLECLVCYDGDAAKPADYLLTDKELRYMIGKLYEKTGAHIVTIFDCCHSGDNTRGQLINTAYASKEVIKRMVYNPDHNARYAGAFPQRDWNDFLFSKDIKEEDINGRKPDEFLPEGIHIQMAACESDQSAVEVSGEGVFTKKLLGALDACTGNVSYNELGSRIRQYLRFSFQQTPKIYVSGNRKGLMAAGFLNRSLTDQATVAEVTYNIKGWQLNLGAIHGVDENTKITVIDAADTSRKWVAITDKVFIDYSIISIDGSPGQDRAHKAFVEGLMSGKILLELNNVNGNPAEMARLLDDIESKAGGRFEFQSAAGENGRSADYTLHIRAGEAIITRANDPYRPVVRPLDIVKESGIPELVETLKHISQWHFIKELQNSTIPDGFPQQPLRMELTRIYPDGCREKLDTTMGNAVFHFEENETLWKGAMEIKLTNQTNQPLYVSALYLAIQFSSYIDYQYDIPVLLEPGKSMLVAKKGADRIRIRQDNFVREYNWPLSIETLKVITSTELFDVKALELGNLPAPYVLADREKGVVRSGMEIPKAIDTSEDEETVFTGWITQRLNFIFNNPSYNRIDEKTLQGLMEYEETAYYAAGLYFNLVEDVNGQPTGLQLKPEIKLPEDQRGIFGDAVLWIANTIETTQRKRLYNRLKNTDRLRIVAEGDSWFQYPIRLKDILDQLYKLYAIRSFAEAGDTLENYMKKKEYLKAIKEEEAQIFLVSGGGNDILGKQFREFLRAVPAENDGAYSRYLEDTFMKKLDDLEKWYRDMFTELHDRYPNLRILVHSYDYVIPVDTDLTPRKTSWLGKYMIEKNIKPQPEREEVIKFILNRFNERLQKIAADYAGIVYYIDARNTVERNSWYDEIHPTNDGFGLVADKFVAVIESLRPGLAPFIESVALSAQS</sequence>
<organism evidence="3 4">
    <name type="scientific">Chitinophaga agri</name>
    <dbReference type="NCBI Taxonomy" id="2703787"/>
    <lineage>
        <taxon>Bacteria</taxon>
        <taxon>Pseudomonadati</taxon>
        <taxon>Bacteroidota</taxon>
        <taxon>Chitinophagia</taxon>
        <taxon>Chitinophagales</taxon>
        <taxon>Chitinophagaceae</taxon>
        <taxon>Chitinophaga</taxon>
    </lineage>
</organism>
<dbReference type="InterPro" id="IPR011600">
    <property type="entry name" value="Pept_C14_caspase"/>
</dbReference>
<dbReference type="CDD" id="cd00229">
    <property type="entry name" value="SGNH_hydrolase"/>
    <property type="match status" value="1"/>
</dbReference>
<dbReference type="GO" id="GO:0008745">
    <property type="term" value="F:N-acetylmuramoyl-L-alanine amidase activity"/>
    <property type="evidence" value="ECO:0007669"/>
    <property type="project" value="InterPro"/>
</dbReference>
<dbReference type="GO" id="GO:0006508">
    <property type="term" value="P:proteolysis"/>
    <property type="evidence" value="ECO:0007669"/>
    <property type="project" value="InterPro"/>
</dbReference>
<dbReference type="GO" id="GO:0005737">
    <property type="term" value="C:cytoplasm"/>
    <property type="evidence" value="ECO:0007669"/>
    <property type="project" value="TreeGrafter"/>
</dbReference>
<dbReference type="InterPro" id="IPR002502">
    <property type="entry name" value="Amidase_domain"/>
</dbReference>
<dbReference type="Gene3D" id="3.40.50.1110">
    <property type="entry name" value="SGNH hydrolase"/>
    <property type="match status" value="1"/>
</dbReference>
<dbReference type="SUPFAM" id="SSF52129">
    <property type="entry name" value="Caspase-like"/>
    <property type="match status" value="1"/>
</dbReference>
<evidence type="ECO:0000313" key="3">
    <source>
        <dbReference type="EMBL" id="QHS63432.1"/>
    </source>
</evidence>
<dbReference type="KEGG" id="chih:GWR21_28745"/>
<dbReference type="Gene3D" id="3.40.80.10">
    <property type="entry name" value="Peptidoglycan recognition protein-like"/>
    <property type="match status" value="1"/>
</dbReference>
<dbReference type="GO" id="GO:0004197">
    <property type="term" value="F:cysteine-type endopeptidase activity"/>
    <property type="evidence" value="ECO:0007669"/>
    <property type="project" value="InterPro"/>
</dbReference>
<dbReference type="GO" id="GO:0016788">
    <property type="term" value="F:hydrolase activity, acting on ester bonds"/>
    <property type="evidence" value="ECO:0007669"/>
    <property type="project" value="UniProtKB-ARBA"/>
</dbReference>
<dbReference type="GO" id="GO:0009253">
    <property type="term" value="P:peptidoglycan catabolic process"/>
    <property type="evidence" value="ECO:0007669"/>
    <property type="project" value="InterPro"/>
</dbReference>
<feature type="domain" description="N-acetylmuramoyl-L-alanine amidase" evidence="2">
    <location>
        <begin position="57"/>
        <end position="244"/>
    </location>
</feature>
<dbReference type="InterPro" id="IPR050452">
    <property type="entry name" value="Metacaspase"/>
</dbReference>
<dbReference type="SUPFAM" id="SSF55846">
    <property type="entry name" value="N-acetylmuramoyl-L-alanine amidase-like"/>
    <property type="match status" value="1"/>
</dbReference>
<dbReference type="Proteomes" id="UP000476411">
    <property type="component" value="Chromosome"/>
</dbReference>
<evidence type="ECO:0000259" key="2">
    <source>
        <dbReference type="Pfam" id="PF01510"/>
    </source>
</evidence>
<dbReference type="EMBL" id="CP048113">
    <property type="protein sequence ID" value="QHS63432.1"/>
    <property type="molecule type" value="Genomic_DNA"/>
</dbReference>
<dbReference type="InterPro" id="IPR036505">
    <property type="entry name" value="Amidase/PGRP_sf"/>
</dbReference>
<feature type="domain" description="Peptidase C14 caspase" evidence="1">
    <location>
        <begin position="331"/>
        <end position="606"/>
    </location>
</feature>
<evidence type="ECO:0000259" key="1">
    <source>
        <dbReference type="Pfam" id="PF00656"/>
    </source>
</evidence>